<evidence type="ECO:0000259" key="9">
    <source>
        <dbReference type="PROSITE" id="PS51782"/>
    </source>
</evidence>
<dbReference type="GO" id="GO:0030313">
    <property type="term" value="C:cell envelope"/>
    <property type="evidence" value="ECO:0007669"/>
    <property type="project" value="UniProtKB-SubCell"/>
</dbReference>
<dbReference type="Proteomes" id="UP000269872">
    <property type="component" value="Unassembled WGS sequence"/>
</dbReference>
<keyword evidence="5" id="KW-0378">Hydrolase</keyword>
<dbReference type="AlphaFoldDB" id="A0A3M6ERH9"/>
<sequence length="929" mass="103629">MADMSRTQLEYKAAINHLTIYTHTTRCQQVTRNRGVLHQPCLIKNSRDRHIFCSSHGHPWQIIRQFAFLHTVTRRAVRVGRSLFAVKACHQLFSQLDFDITRIGTRFTIGLQPVDFFHGAEAQQFKVTPHQGIRNRHQLAVHNARRFLNADVVTQRLGHLLHAVQPFEQRHGQDALRLLTISTLKLAPHQQIEFLVGTTELDVSLQGHGVITLHQRVKEFVNGDGLIAFIALVEIVTLKHSGDSVLRGQPNEVGRTELVHPGRIECDFGLGRIENLEDLRLVGLGVVKDLLASERRTSSAFTARVADHAGEVTDQEDDLMPEILELPQLVYKHGVPEVEIGGRRIETSLDTQRLATLQLLDQLGLDQEFICTALDQRQLLFNRLHFSPQFKGNQPYKIRAQLQVLPSVCLRISDRYAGRVASSRFWLYFIQLFHLHHVIHLFHFTFFKVKLPMKDTPPKAPPLYPKSHLLAASGIAALLSLALLVFPSSEVEAKRTNLSLDLEMLEMPDQDVQDQDAPQATQATPETTESPFAQIDNAEEQTQDTATATPEAEKPAPAAAKDPNHREVTVSKGDTLSTLFEKVGLPAATVHEVLASDKQAKQFSKLQNGQTLQFELSPDGQLKQLHTKLSELETISLSKSASGFVFNREISKPNVRNAYVHGVINSSLSQSAQRAGLTHSMTMDMANIFGYDIDFAQDIRKGDEFDVVYEQKVVNGKSVGTGNILSARFTNRGKTYTAVRYTNKQGNTNYYTADGNSMRKAFIRTPVDFARISSMFSMGRKHPILNKIRAHKGVDYAAPRGTPIKATGDGKVLLAGRRGGYGNTVIIQHGDTYRTLYGHMQGFAKGVQTGGTVKQGQVIGYIGTTGLSTGPHLHYEFQVNGVHVDPLGQKLPMADPIAKSEKQRFMQQSQPLMARMDQEKATTLASNKR</sequence>
<protein>
    <submittedName>
        <fullName evidence="10">M24/M37 family peptidase</fullName>
    </submittedName>
</protein>
<dbReference type="GO" id="GO:0006508">
    <property type="term" value="P:proteolysis"/>
    <property type="evidence" value="ECO:0007669"/>
    <property type="project" value="UniProtKB-KW"/>
</dbReference>
<feature type="compositionally biased region" description="Low complexity" evidence="8">
    <location>
        <begin position="543"/>
        <end position="561"/>
    </location>
</feature>
<dbReference type="PROSITE" id="PS51782">
    <property type="entry name" value="LYSM"/>
    <property type="match status" value="1"/>
</dbReference>
<dbReference type="SUPFAM" id="SSF51261">
    <property type="entry name" value="Duplicated hybrid motif"/>
    <property type="match status" value="1"/>
</dbReference>
<evidence type="ECO:0000256" key="1">
    <source>
        <dbReference type="ARBA" id="ARBA00001947"/>
    </source>
</evidence>
<comment type="cofactor">
    <cofactor evidence="1">
        <name>Zn(2+)</name>
        <dbReference type="ChEBI" id="CHEBI:29105"/>
    </cofactor>
</comment>
<proteinExistence type="predicted"/>
<evidence type="ECO:0000256" key="6">
    <source>
        <dbReference type="ARBA" id="ARBA00022833"/>
    </source>
</evidence>
<comment type="subcellular location">
    <subcellularLocation>
        <location evidence="2">Cell envelope</location>
    </subcellularLocation>
</comment>
<feature type="domain" description="LysM" evidence="9">
    <location>
        <begin position="566"/>
        <end position="614"/>
    </location>
</feature>
<dbReference type="InterPro" id="IPR016047">
    <property type="entry name" value="M23ase_b-sheet_dom"/>
</dbReference>
<name>A0A3M6ERH9_9PSED</name>
<dbReference type="InterPro" id="IPR050570">
    <property type="entry name" value="Cell_wall_metabolism_enzyme"/>
</dbReference>
<dbReference type="GO" id="GO:0004222">
    <property type="term" value="F:metalloendopeptidase activity"/>
    <property type="evidence" value="ECO:0007669"/>
    <property type="project" value="TreeGrafter"/>
</dbReference>
<feature type="region of interest" description="Disordered" evidence="8">
    <location>
        <begin position="511"/>
        <end position="570"/>
    </location>
</feature>
<dbReference type="GO" id="GO:0042834">
    <property type="term" value="F:peptidoglycan binding"/>
    <property type="evidence" value="ECO:0007669"/>
    <property type="project" value="InterPro"/>
</dbReference>
<evidence type="ECO:0000256" key="2">
    <source>
        <dbReference type="ARBA" id="ARBA00004196"/>
    </source>
</evidence>
<comment type="caution">
    <text evidence="10">The sequence shown here is derived from an EMBL/GenBank/DDBJ whole genome shotgun (WGS) entry which is preliminary data.</text>
</comment>
<dbReference type="GO" id="GO:0046872">
    <property type="term" value="F:metal ion binding"/>
    <property type="evidence" value="ECO:0007669"/>
    <property type="project" value="UniProtKB-KW"/>
</dbReference>
<dbReference type="EMBL" id="RBUY01000172">
    <property type="protein sequence ID" value="RMV70958.1"/>
    <property type="molecule type" value="Genomic_DNA"/>
</dbReference>
<reference evidence="10 11" key="1">
    <citation type="submission" date="2018-08" db="EMBL/GenBank/DDBJ databases">
        <title>Recombination of ecologically and evolutionarily significant loci maintains genetic cohesion in the Pseudomonas syringae species complex.</title>
        <authorList>
            <person name="Dillon M."/>
            <person name="Thakur S."/>
            <person name="Almeida R.N.D."/>
            <person name="Weir B.S."/>
            <person name="Guttman D.S."/>
        </authorList>
    </citation>
    <scope>NUCLEOTIDE SEQUENCE [LARGE SCALE GENOMIC DNA]</scope>
    <source>
        <strain evidence="10 11">ICMP 7496</strain>
    </source>
</reference>
<gene>
    <name evidence="10" type="ORF">ALP05_04965</name>
</gene>
<dbReference type="PANTHER" id="PTHR21666">
    <property type="entry name" value="PEPTIDASE-RELATED"/>
    <property type="match status" value="1"/>
</dbReference>
<dbReference type="Gene3D" id="2.70.70.10">
    <property type="entry name" value="Glucose Permease (Domain IIA)"/>
    <property type="match status" value="1"/>
</dbReference>
<keyword evidence="6" id="KW-0862">Zinc</keyword>
<dbReference type="InterPro" id="IPR007340">
    <property type="entry name" value="LysM_Opacity-associatedA"/>
</dbReference>
<dbReference type="Pfam" id="PF01551">
    <property type="entry name" value="Peptidase_M23"/>
    <property type="match status" value="1"/>
</dbReference>
<dbReference type="FunFam" id="2.70.70.10:FF:000002">
    <property type="entry name" value="Murein DD-endopeptidase MepM"/>
    <property type="match status" value="1"/>
</dbReference>
<dbReference type="InterPro" id="IPR045834">
    <property type="entry name" value="Csd3_N2"/>
</dbReference>
<evidence type="ECO:0000313" key="10">
    <source>
        <dbReference type="EMBL" id="RMV70958.1"/>
    </source>
</evidence>
<keyword evidence="4" id="KW-0479">Metal-binding</keyword>
<keyword evidence="3" id="KW-0645">Protease</keyword>
<feature type="compositionally biased region" description="Low complexity" evidence="8">
    <location>
        <begin position="515"/>
        <end position="528"/>
    </location>
</feature>
<evidence type="ECO:0000313" key="11">
    <source>
        <dbReference type="Proteomes" id="UP000269872"/>
    </source>
</evidence>
<dbReference type="Pfam" id="PF04225">
    <property type="entry name" value="LysM_OapA"/>
    <property type="match status" value="1"/>
</dbReference>
<keyword evidence="7" id="KW-0482">Metalloprotease</keyword>
<evidence type="ECO:0000256" key="8">
    <source>
        <dbReference type="SAM" id="MobiDB-lite"/>
    </source>
</evidence>
<evidence type="ECO:0000256" key="3">
    <source>
        <dbReference type="ARBA" id="ARBA00022670"/>
    </source>
</evidence>
<dbReference type="InterPro" id="IPR018392">
    <property type="entry name" value="LysM"/>
</dbReference>
<dbReference type="Pfam" id="PF19425">
    <property type="entry name" value="Csd3_N2"/>
    <property type="match status" value="1"/>
</dbReference>
<organism evidence="10 11">
    <name type="scientific">Pseudomonas caricapapayae</name>
    <dbReference type="NCBI Taxonomy" id="46678"/>
    <lineage>
        <taxon>Bacteria</taxon>
        <taxon>Pseudomonadati</taxon>
        <taxon>Pseudomonadota</taxon>
        <taxon>Gammaproteobacteria</taxon>
        <taxon>Pseudomonadales</taxon>
        <taxon>Pseudomonadaceae</taxon>
        <taxon>Pseudomonas</taxon>
    </lineage>
</organism>
<dbReference type="InterPro" id="IPR011055">
    <property type="entry name" value="Dup_hybrid_motif"/>
</dbReference>
<dbReference type="CDD" id="cd12797">
    <property type="entry name" value="M23_peptidase"/>
    <property type="match status" value="1"/>
</dbReference>
<accession>A0A3M6ERH9</accession>
<dbReference type="Gene3D" id="3.10.450.350">
    <property type="match status" value="2"/>
</dbReference>
<evidence type="ECO:0000256" key="4">
    <source>
        <dbReference type="ARBA" id="ARBA00022723"/>
    </source>
</evidence>
<evidence type="ECO:0000256" key="7">
    <source>
        <dbReference type="ARBA" id="ARBA00023049"/>
    </source>
</evidence>
<evidence type="ECO:0000256" key="5">
    <source>
        <dbReference type="ARBA" id="ARBA00022801"/>
    </source>
</evidence>
<dbReference type="PANTHER" id="PTHR21666:SF288">
    <property type="entry name" value="CELL DIVISION PROTEIN YTFB"/>
    <property type="match status" value="1"/>
</dbReference>